<evidence type="ECO:0000259" key="10">
    <source>
        <dbReference type="Pfam" id="PF00155"/>
    </source>
</evidence>
<dbReference type="InterPro" id="IPR015424">
    <property type="entry name" value="PyrdxlP-dep_Trfase"/>
</dbReference>
<evidence type="ECO:0000256" key="6">
    <source>
        <dbReference type="ARBA" id="ARBA00022679"/>
    </source>
</evidence>
<feature type="binding site" evidence="9">
    <location>
        <position position="276"/>
    </location>
    <ligand>
        <name>pyridoxal 5'-phosphate</name>
        <dbReference type="ChEBI" id="CHEBI:597326"/>
    </ligand>
</feature>
<proteinExistence type="inferred from homology"/>
<dbReference type="Gene3D" id="3.90.1150.10">
    <property type="entry name" value="Aspartate Aminotransferase, domain 1"/>
    <property type="match status" value="1"/>
</dbReference>
<dbReference type="Gene3D" id="3.40.640.10">
    <property type="entry name" value="Type I PLP-dependent aspartate aminotransferase-like (Major domain)"/>
    <property type="match status" value="1"/>
</dbReference>
<reference evidence="11" key="1">
    <citation type="journal article" date="2021" name="PeerJ">
        <title>Extensive microbial diversity within the chicken gut microbiome revealed by metagenomics and culture.</title>
        <authorList>
            <person name="Gilroy R."/>
            <person name="Ravi A."/>
            <person name="Getino M."/>
            <person name="Pursley I."/>
            <person name="Horton D.L."/>
            <person name="Alikhan N.F."/>
            <person name="Baker D."/>
            <person name="Gharbi K."/>
            <person name="Hall N."/>
            <person name="Watson M."/>
            <person name="Adriaenssens E.M."/>
            <person name="Foster-Nyarko E."/>
            <person name="Jarju S."/>
            <person name="Secka A."/>
            <person name="Antonio M."/>
            <person name="Oren A."/>
            <person name="Chaudhuri R.R."/>
            <person name="La Ragione R."/>
            <person name="Hildebrand F."/>
            <person name="Pallen M.J."/>
        </authorList>
    </citation>
    <scope>NUCLEOTIDE SEQUENCE</scope>
    <source>
        <strain evidence="11">1282</strain>
    </source>
</reference>
<comment type="cofactor">
    <cofactor evidence="1 9">
        <name>pyridoxal 5'-phosphate</name>
        <dbReference type="ChEBI" id="CHEBI:597326"/>
    </cofactor>
</comment>
<evidence type="ECO:0000256" key="8">
    <source>
        <dbReference type="ARBA" id="ARBA00051934"/>
    </source>
</evidence>
<feature type="binding site" evidence="9">
    <location>
        <position position="276"/>
    </location>
    <ligand>
        <name>substrate</name>
    </ligand>
</feature>
<dbReference type="AlphaFoldDB" id="A0A9D1YC51"/>
<evidence type="ECO:0000313" key="11">
    <source>
        <dbReference type="EMBL" id="HIY26175.1"/>
    </source>
</evidence>
<dbReference type="EMBL" id="DXDU01000054">
    <property type="protein sequence ID" value="HIY26175.1"/>
    <property type="molecule type" value="Genomic_DNA"/>
</dbReference>
<organism evidence="11 12">
    <name type="scientific">Candidatus Acutalibacter pullistercoris</name>
    <dbReference type="NCBI Taxonomy" id="2838418"/>
    <lineage>
        <taxon>Bacteria</taxon>
        <taxon>Bacillati</taxon>
        <taxon>Bacillota</taxon>
        <taxon>Clostridia</taxon>
        <taxon>Eubacteriales</taxon>
        <taxon>Acutalibacteraceae</taxon>
        <taxon>Acutalibacter</taxon>
    </lineage>
</organism>
<dbReference type="CDD" id="cd00609">
    <property type="entry name" value="AAT_like"/>
    <property type="match status" value="1"/>
</dbReference>
<feature type="binding site" evidence="9">
    <location>
        <position position="14"/>
    </location>
    <ligand>
        <name>substrate</name>
    </ligand>
</feature>
<reference evidence="11" key="2">
    <citation type="submission" date="2021-04" db="EMBL/GenBank/DDBJ databases">
        <authorList>
            <person name="Gilroy R."/>
        </authorList>
    </citation>
    <scope>NUCLEOTIDE SEQUENCE</scope>
    <source>
        <strain evidence="11">1282</strain>
    </source>
</reference>
<protein>
    <recommendedName>
        <fullName evidence="4 9">LL-diaminopimelate aminotransferase</fullName>
        <shortName evidence="9">DAP-AT</shortName>
        <shortName evidence="9">DAP-aminotransferase</shortName>
        <shortName evidence="9">LL-DAP-aminotransferase</shortName>
        <ecNumber evidence="3 9">2.6.1.83</ecNumber>
    </recommendedName>
</protein>
<feature type="binding site" evidence="9">
    <location>
        <position position="246"/>
    </location>
    <ligand>
        <name>pyridoxal 5'-phosphate</name>
        <dbReference type="ChEBI" id="CHEBI:597326"/>
    </ligand>
</feature>
<sequence>MRLNEHFKNLGESYLFVTIAKKVAAYQKEHPEAKIIRLGIGDVTRPLAPAVIDALHKAVEDQARQETFHGYSPDSDGYPFLREAIAGYYKNFGVELDPSEIFVGDGAKSDLGNMLDLFDRDNTVLIPDPVYPVYVDTNVMDGRPIVYLDATEENGFLPLPDPGRRADLIYLCSPNNPTGAAYNKEQLQAWVDYALEQKAVLLYDAAYEAFITEPGLPHSIFEIPGAKQCAMEFCSLSKTAGFTGMRCGYTVLPRELRFGGVSLGKLWQRRQGCKFNGVSYLTQRGAQAVFTPEGQRQIREAIACYQENARVMMEALDRLGIPYTGGVNSPYLWLKCPEGLGSWDYFDFLLERAQIVGTPGEGFGRNGEGWFRLTAFGDPAQTREAMARLERLGQ</sequence>
<feature type="binding site" evidence="9">
    <location>
        <position position="372"/>
    </location>
    <ligand>
        <name>substrate</name>
    </ligand>
</feature>
<feature type="binding site" evidence="9">
    <location>
        <position position="176"/>
    </location>
    <ligand>
        <name>pyridoxal 5'-phosphate</name>
        <dbReference type="ChEBI" id="CHEBI:597326"/>
    </ligand>
</feature>
<dbReference type="GO" id="GO:0033362">
    <property type="term" value="P:lysine biosynthetic process via diaminopimelate, diaminopimelate-aminotransferase pathway"/>
    <property type="evidence" value="ECO:0007669"/>
    <property type="project" value="UniProtKB-UniRule"/>
</dbReference>
<comment type="caution">
    <text evidence="11">The sequence shown here is derived from an EMBL/GenBank/DDBJ whole genome shotgun (WGS) entry which is preliminary data.</text>
</comment>
<evidence type="ECO:0000256" key="9">
    <source>
        <dbReference type="HAMAP-Rule" id="MF_01642"/>
    </source>
</evidence>
<comment type="pathway">
    <text evidence="2 9">Amino-acid biosynthesis; L-lysine biosynthesis via DAP pathway; LL-2,6-diaminopimelate from (S)-tetrahydrodipicolinate (aminotransferase route): step 1/1.</text>
</comment>
<dbReference type="Pfam" id="PF00155">
    <property type="entry name" value="Aminotran_1_2"/>
    <property type="match status" value="1"/>
</dbReference>
<comment type="subunit">
    <text evidence="9">Homodimer.</text>
</comment>
<keyword evidence="6 9" id="KW-0808">Transferase</keyword>
<dbReference type="InterPro" id="IPR015421">
    <property type="entry name" value="PyrdxlP-dep_Trfase_major"/>
</dbReference>
<dbReference type="Proteomes" id="UP000823915">
    <property type="component" value="Unassembled WGS sequence"/>
</dbReference>
<feature type="binding site" evidence="9">
    <location>
        <position position="108"/>
    </location>
    <ligand>
        <name>substrate</name>
    </ligand>
</feature>
<dbReference type="InterPro" id="IPR015422">
    <property type="entry name" value="PyrdxlP-dep_Trfase_small"/>
</dbReference>
<evidence type="ECO:0000256" key="4">
    <source>
        <dbReference type="ARBA" id="ARBA00018052"/>
    </source>
</evidence>
<dbReference type="PANTHER" id="PTHR43144">
    <property type="entry name" value="AMINOTRANSFERASE"/>
    <property type="match status" value="1"/>
</dbReference>
<comment type="similarity">
    <text evidence="9">Belongs to the class-I pyridoxal-phosphate-dependent aminotransferase family. LL-diaminopimelate aminotransferase subfamily.</text>
</comment>
<evidence type="ECO:0000256" key="2">
    <source>
        <dbReference type="ARBA" id="ARBA00004982"/>
    </source>
</evidence>
<dbReference type="HAMAP" id="MF_01642">
    <property type="entry name" value="DapL_aminotrans_1"/>
    <property type="match status" value="1"/>
</dbReference>
<evidence type="ECO:0000256" key="7">
    <source>
        <dbReference type="ARBA" id="ARBA00022898"/>
    </source>
</evidence>
<comment type="function">
    <text evidence="9">Involved in the synthesis of meso-diaminopimelate (m-DAP or DL-DAP), required for both lysine and peptidoglycan biosynthesis. Catalyzes the direct conversion of tetrahydrodipicolinate to LL-diaminopimelate.</text>
</comment>
<gene>
    <name evidence="9" type="primary">dapL</name>
    <name evidence="11" type="ORF">H9838_03270</name>
</gene>
<accession>A0A9D1YC51</accession>
<feature type="binding site" evidence="9">
    <location>
        <position position="131"/>
    </location>
    <ligand>
        <name>substrate</name>
    </ligand>
</feature>
<dbReference type="SUPFAM" id="SSF53383">
    <property type="entry name" value="PLP-dependent transferases"/>
    <property type="match status" value="1"/>
</dbReference>
<feature type="domain" description="Aminotransferase class I/classII large" evidence="10">
    <location>
        <begin position="34"/>
        <end position="389"/>
    </location>
</feature>
<evidence type="ECO:0000256" key="3">
    <source>
        <dbReference type="ARBA" id="ARBA00013138"/>
    </source>
</evidence>
<dbReference type="GO" id="GO:0010285">
    <property type="term" value="F:L,L-diaminopimelate aminotransferase activity"/>
    <property type="evidence" value="ECO:0007669"/>
    <property type="project" value="UniProtKB-UniRule"/>
</dbReference>
<feature type="binding site" evidence="9">
    <location>
        <position position="131"/>
    </location>
    <ligand>
        <name>pyridoxal 5'-phosphate</name>
        <dbReference type="ChEBI" id="CHEBI:597326"/>
    </ligand>
</feature>
<dbReference type="InterPro" id="IPR004839">
    <property type="entry name" value="Aminotransferase_I/II_large"/>
</dbReference>
<dbReference type="NCBIfam" id="TIGR03542">
    <property type="entry name" value="DAPAT_plant"/>
    <property type="match status" value="1"/>
</dbReference>
<keyword evidence="7 9" id="KW-0663">Pyridoxal phosphate</keyword>
<name>A0A9D1YC51_9FIRM</name>
<feature type="modified residue" description="N6-(pyridoxal phosphate)lysine" evidence="9">
    <location>
        <position position="238"/>
    </location>
</feature>
<feature type="binding site" evidence="9">
    <location>
        <begin position="235"/>
        <end position="237"/>
    </location>
    <ligand>
        <name>pyridoxal 5'-phosphate</name>
        <dbReference type="ChEBI" id="CHEBI:597326"/>
    </ligand>
</feature>
<evidence type="ECO:0000313" key="12">
    <source>
        <dbReference type="Proteomes" id="UP000823915"/>
    </source>
</evidence>
<feature type="binding site" evidence="9">
    <location>
        <position position="207"/>
    </location>
    <ligand>
        <name>pyridoxal 5'-phosphate</name>
        <dbReference type="ChEBI" id="CHEBI:597326"/>
    </ligand>
</feature>
<dbReference type="InterPro" id="IPR019942">
    <property type="entry name" value="DapL/ALD1"/>
</dbReference>
<feature type="binding site" evidence="9">
    <location>
        <position position="176"/>
    </location>
    <ligand>
        <name>substrate</name>
    </ligand>
</feature>
<feature type="binding site" evidence="9">
    <location>
        <position position="41"/>
    </location>
    <ligand>
        <name>substrate</name>
    </ligand>
</feature>
<keyword evidence="5 9" id="KW-0032">Aminotransferase</keyword>
<feature type="binding site" evidence="9">
    <location>
        <begin position="107"/>
        <end position="108"/>
    </location>
    <ligand>
        <name>pyridoxal 5'-phosphate</name>
        <dbReference type="ChEBI" id="CHEBI:597326"/>
    </ligand>
</feature>
<dbReference type="EC" id="2.6.1.83" evidence="3 9"/>
<evidence type="ECO:0000256" key="1">
    <source>
        <dbReference type="ARBA" id="ARBA00001933"/>
    </source>
</evidence>
<dbReference type="GO" id="GO:0030170">
    <property type="term" value="F:pyridoxal phosphate binding"/>
    <property type="evidence" value="ECO:0007669"/>
    <property type="project" value="UniProtKB-UniRule"/>
</dbReference>
<evidence type="ECO:0000256" key="5">
    <source>
        <dbReference type="ARBA" id="ARBA00022576"/>
    </source>
</evidence>
<comment type="catalytic activity">
    <reaction evidence="8 9">
        <text>(2S,6S)-2,6-diaminopimelate + 2-oxoglutarate = (S)-2,3,4,5-tetrahydrodipicolinate + L-glutamate + H2O + H(+)</text>
        <dbReference type="Rhea" id="RHEA:23988"/>
        <dbReference type="ChEBI" id="CHEBI:15377"/>
        <dbReference type="ChEBI" id="CHEBI:15378"/>
        <dbReference type="ChEBI" id="CHEBI:16810"/>
        <dbReference type="ChEBI" id="CHEBI:16845"/>
        <dbReference type="ChEBI" id="CHEBI:29985"/>
        <dbReference type="ChEBI" id="CHEBI:57609"/>
        <dbReference type="EC" id="2.6.1.83"/>
    </reaction>
</comment>
<dbReference type="FunFam" id="3.40.640.10:FF:000099">
    <property type="entry name" value="LL-diaminopimelate aminotransferase, chloroplastic"/>
    <property type="match status" value="1"/>
</dbReference>
<feature type="binding site" evidence="9">
    <location>
        <position position="71"/>
    </location>
    <ligand>
        <name>pyridoxal 5'-phosphate</name>
        <dbReference type="ChEBI" id="CHEBI:597326"/>
    </ligand>
</feature>